<dbReference type="Pfam" id="PF03807">
    <property type="entry name" value="F420_oxidored"/>
    <property type="match status" value="1"/>
</dbReference>
<dbReference type="AlphaFoldDB" id="A0A6J7R7R6"/>
<evidence type="ECO:0000259" key="2">
    <source>
        <dbReference type="Pfam" id="PF03807"/>
    </source>
</evidence>
<dbReference type="PANTHER" id="PTHR14239:SF0">
    <property type="entry name" value="F420-DEPENDENT NADP REDUCTASE"/>
    <property type="match status" value="1"/>
</dbReference>
<protein>
    <submittedName>
        <fullName evidence="4">Unannotated protein</fullName>
    </submittedName>
</protein>
<dbReference type="GO" id="GO:0070967">
    <property type="term" value="F:coenzyme F420 binding"/>
    <property type="evidence" value="ECO:0007669"/>
    <property type="project" value="InterPro"/>
</dbReference>
<dbReference type="InterPro" id="IPR051267">
    <property type="entry name" value="STEAP_metalloreductase"/>
</dbReference>
<keyword evidence="1" id="KW-0560">Oxidoreductase</keyword>
<dbReference type="GO" id="GO:0005886">
    <property type="term" value="C:plasma membrane"/>
    <property type="evidence" value="ECO:0007669"/>
    <property type="project" value="TreeGrafter"/>
</dbReference>
<dbReference type="InterPro" id="IPR010185">
    <property type="entry name" value="NpdG"/>
</dbReference>
<evidence type="ECO:0000313" key="3">
    <source>
        <dbReference type="EMBL" id="CAB4858859.1"/>
    </source>
</evidence>
<dbReference type="GO" id="GO:0015677">
    <property type="term" value="P:copper ion import"/>
    <property type="evidence" value="ECO:0007669"/>
    <property type="project" value="TreeGrafter"/>
</dbReference>
<dbReference type="InterPro" id="IPR036291">
    <property type="entry name" value="NAD(P)-bd_dom_sf"/>
</dbReference>
<gene>
    <name evidence="3" type="ORF">UFOPK3427_00056</name>
    <name evidence="4" type="ORF">UFOPK4112_01137</name>
</gene>
<organism evidence="4">
    <name type="scientific">freshwater metagenome</name>
    <dbReference type="NCBI Taxonomy" id="449393"/>
    <lineage>
        <taxon>unclassified sequences</taxon>
        <taxon>metagenomes</taxon>
        <taxon>ecological metagenomes</taxon>
    </lineage>
</organism>
<dbReference type="NCBIfam" id="TIGR01915">
    <property type="entry name" value="npdG"/>
    <property type="match status" value="1"/>
</dbReference>
<feature type="domain" description="Pyrroline-5-carboxylate reductase catalytic N-terminal" evidence="2">
    <location>
        <begin position="2"/>
        <end position="99"/>
    </location>
</feature>
<dbReference type="PANTHER" id="PTHR14239">
    <property type="entry name" value="DUDULIN-RELATED"/>
    <property type="match status" value="1"/>
</dbReference>
<dbReference type="SUPFAM" id="SSF51735">
    <property type="entry name" value="NAD(P)-binding Rossmann-fold domains"/>
    <property type="match status" value="1"/>
</dbReference>
<evidence type="ECO:0000256" key="1">
    <source>
        <dbReference type="ARBA" id="ARBA00023002"/>
    </source>
</evidence>
<name>A0A6J7R7R6_9ZZZZ</name>
<dbReference type="InterPro" id="IPR028939">
    <property type="entry name" value="P5C_Rdtase_cat_N"/>
</dbReference>
<dbReference type="GO" id="GO:0006740">
    <property type="term" value="P:NADPH regeneration"/>
    <property type="evidence" value="ECO:0007669"/>
    <property type="project" value="InterPro"/>
</dbReference>
<evidence type="ECO:0000313" key="4">
    <source>
        <dbReference type="EMBL" id="CAB5024776.1"/>
    </source>
</evidence>
<accession>A0A6J7R7R6</accession>
<dbReference type="Gene3D" id="3.40.50.720">
    <property type="entry name" value="NAD(P)-binding Rossmann-like Domain"/>
    <property type="match status" value="1"/>
</dbReference>
<dbReference type="GO" id="GO:0016651">
    <property type="term" value="F:oxidoreductase activity, acting on NAD(P)H"/>
    <property type="evidence" value="ECO:0007669"/>
    <property type="project" value="InterPro"/>
</dbReference>
<dbReference type="GO" id="GO:0052851">
    <property type="term" value="F:ferric-chelate reductase (NADPH) activity"/>
    <property type="evidence" value="ECO:0007669"/>
    <property type="project" value="TreeGrafter"/>
</dbReference>
<dbReference type="GO" id="GO:0050661">
    <property type="term" value="F:NADP binding"/>
    <property type="evidence" value="ECO:0007669"/>
    <property type="project" value="InterPro"/>
</dbReference>
<dbReference type="EMBL" id="CAFBPM010000010">
    <property type="protein sequence ID" value="CAB5024776.1"/>
    <property type="molecule type" value="Genomic_DNA"/>
</dbReference>
<sequence length="216" mass="22183">MRIGILGGTGPAGRGLAVRAALAGHDVILGSRDAQRAQETAQMILDANQGATLSIEGGDNEAATNADLIVLATPWEGAVSTIKALSGQLEGKSVVSMVNALMKEGREMLPLYPPRGSMAGQVAAALPGSEVAAAFHHLPAKEMENLDSGLEADVLVCGDSVRAKETTIELINSMAGLRGLDAGSLAQASPIEAFTAVCITLNIRHKAHSTLRLAGI</sequence>
<dbReference type="EMBL" id="CAFBLT010000001">
    <property type="protein sequence ID" value="CAB4858859.1"/>
    <property type="molecule type" value="Genomic_DNA"/>
</dbReference>
<reference evidence="4" key="1">
    <citation type="submission" date="2020-05" db="EMBL/GenBank/DDBJ databases">
        <authorList>
            <person name="Chiriac C."/>
            <person name="Salcher M."/>
            <person name="Ghai R."/>
            <person name="Kavagutti S V."/>
        </authorList>
    </citation>
    <scope>NUCLEOTIDE SEQUENCE</scope>
</reference>
<proteinExistence type="predicted"/>
<dbReference type="GO" id="GO:0008823">
    <property type="term" value="F:cupric reductase (NADH) activity"/>
    <property type="evidence" value="ECO:0007669"/>
    <property type="project" value="TreeGrafter"/>
</dbReference>